<dbReference type="STRING" id="288705.RSal33209_0893"/>
<feature type="domain" description="EamA" evidence="7">
    <location>
        <begin position="178"/>
        <end position="311"/>
    </location>
</feature>
<comment type="similarity">
    <text evidence="2">Belongs to the EamA transporter family.</text>
</comment>
<feature type="transmembrane region" description="Helical" evidence="6">
    <location>
        <begin position="175"/>
        <end position="195"/>
    </location>
</feature>
<feature type="transmembrane region" description="Helical" evidence="6">
    <location>
        <begin position="144"/>
        <end position="163"/>
    </location>
</feature>
<feature type="transmembrane region" description="Helical" evidence="6">
    <location>
        <begin position="207"/>
        <end position="228"/>
    </location>
</feature>
<dbReference type="Pfam" id="PF00892">
    <property type="entry name" value="EamA"/>
    <property type="match status" value="2"/>
</dbReference>
<keyword evidence="3 6" id="KW-0812">Transmembrane</keyword>
<evidence type="ECO:0000256" key="2">
    <source>
        <dbReference type="ARBA" id="ARBA00007362"/>
    </source>
</evidence>
<dbReference type="EMBL" id="CP000910">
    <property type="protein sequence ID" value="ABY22636.1"/>
    <property type="molecule type" value="Genomic_DNA"/>
</dbReference>
<dbReference type="Proteomes" id="UP000002007">
    <property type="component" value="Chromosome"/>
</dbReference>
<evidence type="ECO:0000313" key="9">
    <source>
        <dbReference type="Proteomes" id="UP000002007"/>
    </source>
</evidence>
<name>A9WQN7_RENSM</name>
<evidence type="ECO:0000256" key="3">
    <source>
        <dbReference type="ARBA" id="ARBA00022692"/>
    </source>
</evidence>
<evidence type="ECO:0000313" key="8">
    <source>
        <dbReference type="EMBL" id="ABY22636.1"/>
    </source>
</evidence>
<dbReference type="SUPFAM" id="SSF103481">
    <property type="entry name" value="Multidrug resistance efflux transporter EmrE"/>
    <property type="match status" value="2"/>
</dbReference>
<keyword evidence="9" id="KW-1185">Reference proteome</keyword>
<evidence type="ECO:0000259" key="7">
    <source>
        <dbReference type="Pfam" id="PF00892"/>
    </source>
</evidence>
<dbReference type="PANTHER" id="PTHR32322:SF9">
    <property type="entry name" value="AMINO-ACID METABOLITE EFFLUX PUMP-RELATED"/>
    <property type="match status" value="1"/>
</dbReference>
<feature type="transmembrane region" description="Helical" evidence="6">
    <location>
        <begin position="119"/>
        <end position="137"/>
    </location>
</feature>
<proteinExistence type="inferred from homology"/>
<keyword evidence="5 6" id="KW-0472">Membrane</keyword>
<evidence type="ECO:0000256" key="4">
    <source>
        <dbReference type="ARBA" id="ARBA00022989"/>
    </source>
</evidence>
<dbReference type="GO" id="GO:0016020">
    <property type="term" value="C:membrane"/>
    <property type="evidence" value="ECO:0007669"/>
    <property type="project" value="UniProtKB-SubCell"/>
</dbReference>
<dbReference type="InterPro" id="IPR037185">
    <property type="entry name" value="EmrE-like"/>
</dbReference>
<evidence type="ECO:0000256" key="6">
    <source>
        <dbReference type="SAM" id="Phobius"/>
    </source>
</evidence>
<reference evidence="9" key="1">
    <citation type="journal article" date="2008" name="J. Bacteriol.">
        <title>Genome sequence of the fish pathogen Renibacterium salmoninarum suggests reductive evolution away from an environmental Arthrobacter ancestor.</title>
        <authorList>
            <person name="Wiens G.D."/>
            <person name="Rockey D.D."/>
            <person name="Wu Z."/>
            <person name="Chang J."/>
            <person name="Levy R."/>
            <person name="Crane S."/>
            <person name="Chen D.S."/>
            <person name="Capri G.R."/>
            <person name="Burnett J.R."/>
            <person name="Sudheesh P.S."/>
            <person name="Schipma M.J."/>
            <person name="Burd H."/>
            <person name="Bhattacharyya A."/>
            <person name="Rhodes L.D."/>
            <person name="Kaul R."/>
            <person name="Strom M.S."/>
        </authorList>
    </citation>
    <scope>NUCLEOTIDE SEQUENCE [LARGE SCALE GENOMIC DNA]</scope>
    <source>
        <strain evidence="9">ATCC 33209 / DSM 20767 / JCM 11484 / NBRC 15589 / NCIMB 2235</strain>
    </source>
</reference>
<dbReference type="InterPro" id="IPR050638">
    <property type="entry name" value="AA-Vitamin_Transporters"/>
</dbReference>
<feature type="transmembrane region" description="Helical" evidence="6">
    <location>
        <begin position="26"/>
        <end position="45"/>
    </location>
</feature>
<dbReference type="PANTHER" id="PTHR32322">
    <property type="entry name" value="INNER MEMBRANE TRANSPORTER"/>
    <property type="match status" value="1"/>
</dbReference>
<feature type="transmembrane region" description="Helical" evidence="6">
    <location>
        <begin position="240"/>
        <end position="258"/>
    </location>
</feature>
<protein>
    <submittedName>
        <fullName evidence="8">Hypothetical membrane protein</fullName>
    </submittedName>
</protein>
<dbReference type="HOGENOM" id="CLU_033863_5_2_11"/>
<feature type="transmembrane region" description="Helical" evidence="6">
    <location>
        <begin position="57"/>
        <end position="75"/>
    </location>
</feature>
<dbReference type="eggNOG" id="COG0697">
    <property type="taxonomic scope" value="Bacteria"/>
</dbReference>
<feature type="transmembrane region" description="Helical" evidence="6">
    <location>
        <begin position="270"/>
        <end position="290"/>
    </location>
</feature>
<dbReference type="KEGG" id="rsa:RSal33209_0893"/>
<organism evidence="8 9">
    <name type="scientific">Renibacterium salmoninarum (strain ATCC 33209 / DSM 20767 / JCM 11484 / NBRC 15589 / NCIMB 2235)</name>
    <dbReference type="NCBI Taxonomy" id="288705"/>
    <lineage>
        <taxon>Bacteria</taxon>
        <taxon>Bacillati</taxon>
        <taxon>Actinomycetota</taxon>
        <taxon>Actinomycetes</taxon>
        <taxon>Micrococcales</taxon>
        <taxon>Micrococcaceae</taxon>
        <taxon>Renibacterium</taxon>
    </lineage>
</organism>
<comment type="subcellular location">
    <subcellularLocation>
        <location evidence="1">Membrane</location>
        <topology evidence="1">Multi-pass membrane protein</topology>
    </subcellularLocation>
</comment>
<accession>A9WQN7</accession>
<evidence type="ECO:0000256" key="5">
    <source>
        <dbReference type="ARBA" id="ARBA00023136"/>
    </source>
</evidence>
<feature type="transmembrane region" description="Helical" evidence="6">
    <location>
        <begin position="87"/>
        <end position="107"/>
    </location>
</feature>
<keyword evidence="4 6" id="KW-1133">Transmembrane helix</keyword>
<gene>
    <name evidence="8" type="ordered locus">RSal33209_0893</name>
</gene>
<sequence length="329" mass="35315">MGFDNSPETKEHTMAGNPVAADRKSYTLFAFLGLAIVWGGSFLFIKVGLQGLSAPQVVFGRIGFGALTLTAIMVISRRRWPREGWIWAHMLVVAVSFCLLPFMLFSWAGESLPSGLSSILNATTPIMTLVIAAIMLPAERLSRLQIAGLGLGILGVLLIVGPWELLLDPAFYQSVPAQLACLGATACYGFSLCYLRKFISGKHPYDAPTIASVQMVLAFAVVLLITPFTMLTPIELSCPVVLSIAALGIFGTGIAYIWNTLVISRWGANAASTVTYLVPVVGVLLGVLILHETLHWNEPVGGVVVVLGILVSQGRLRLPSRKTPVEVQV</sequence>
<dbReference type="AlphaFoldDB" id="A9WQN7"/>
<evidence type="ECO:0000256" key="1">
    <source>
        <dbReference type="ARBA" id="ARBA00004141"/>
    </source>
</evidence>
<dbReference type="InterPro" id="IPR000620">
    <property type="entry name" value="EamA_dom"/>
</dbReference>
<feature type="domain" description="EamA" evidence="7">
    <location>
        <begin position="28"/>
        <end position="160"/>
    </location>
</feature>